<evidence type="ECO:0000313" key="5">
    <source>
        <dbReference type="EnsemblMetazoa" id="BGLB037410-PA"/>
    </source>
</evidence>
<dbReference type="Pfam" id="PF00530">
    <property type="entry name" value="SRCR"/>
    <property type="match status" value="1"/>
</dbReference>
<sequence length="110" mass="11815">MSGVGDATGGRVEIFANSQWGTICDDHWDDNDAKVVCHMMGFSRENAKATSQSNQGSGFGIISLDEVNCTGTENHIVDCGFGPQNWAVHDCTHNEDAGVICEAPEALHFQ</sequence>
<protein>
    <recommendedName>
        <fullName evidence="4">SRCR domain-containing protein</fullName>
    </recommendedName>
</protein>
<keyword evidence="1 3" id="KW-1015">Disulfide bond</keyword>
<dbReference type="PRINTS" id="PR00258">
    <property type="entry name" value="SPERACTRCPTR"/>
</dbReference>
<dbReference type="EnsemblMetazoa" id="BGLB037410-RA">
    <property type="protein sequence ID" value="BGLB037410-PA"/>
    <property type="gene ID" value="BGLB037410"/>
</dbReference>
<dbReference type="PROSITE" id="PS50287">
    <property type="entry name" value="SRCR_2"/>
    <property type="match status" value="1"/>
</dbReference>
<organism evidence="5 6">
    <name type="scientific">Biomphalaria glabrata</name>
    <name type="common">Bloodfluke planorb</name>
    <name type="synonym">Freshwater snail</name>
    <dbReference type="NCBI Taxonomy" id="6526"/>
    <lineage>
        <taxon>Eukaryota</taxon>
        <taxon>Metazoa</taxon>
        <taxon>Spiralia</taxon>
        <taxon>Lophotrochozoa</taxon>
        <taxon>Mollusca</taxon>
        <taxon>Gastropoda</taxon>
        <taxon>Heterobranchia</taxon>
        <taxon>Euthyneura</taxon>
        <taxon>Panpulmonata</taxon>
        <taxon>Hygrophila</taxon>
        <taxon>Lymnaeoidea</taxon>
        <taxon>Planorbidae</taxon>
        <taxon>Biomphalaria</taxon>
    </lineage>
</organism>
<dbReference type="PANTHER" id="PTHR48071:SF18">
    <property type="entry name" value="DELETED IN MALIGNANT BRAIN TUMORS 1 PROTEIN-RELATED"/>
    <property type="match status" value="1"/>
</dbReference>
<evidence type="ECO:0000256" key="1">
    <source>
        <dbReference type="ARBA" id="ARBA00023157"/>
    </source>
</evidence>
<dbReference type="FunFam" id="3.10.250.10:FF:000011">
    <property type="entry name" value="Scavenger receptor class A member 5"/>
    <property type="match status" value="1"/>
</dbReference>
<dbReference type="SMART" id="SM00202">
    <property type="entry name" value="SR"/>
    <property type="match status" value="1"/>
</dbReference>
<evidence type="ECO:0000256" key="2">
    <source>
        <dbReference type="ARBA" id="ARBA00023180"/>
    </source>
</evidence>
<dbReference type="SUPFAM" id="SSF56487">
    <property type="entry name" value="SRCR-like"/>
    <property type="match status" value="1"/>
</dbReference>
<reference evidence="5" key="1">
    <citation type="submission" date="2020-05" db="UniProtKB">
        <authorList>
            <consortium name="EnsemblMetazoa"/>
        </authorList>
    </citation>
    <scope>IDENTIFICATION</scope>
    <source>
        <strain evidence="5">BB02</strain>
    </source>
</reference>
<dbReference type="Proteomes" id="UP000076420">
    <property type="component" value="Unassembled WGS sequence"/>
</dbReference>
<feature type="domain" description="SRCR" evidence="4">
    <location>
        <begin position="1"/>
        <end position="102"/>
    </location>
</feature>
<dbReference type="KEGG" id="bgt:106067103"/>
<feature type="disulfide bond" evidence="3">
    <location>
        <begin position="69"/>
        <end position="79"/>
    </location>
</feature>
<evidence type="ECO:0000259" key="4">
    <source>
        <dbReference type="PROSITE" id="PS50287"/>
    </source>
</evidence>
<gene>
    <name evidence="5" type="primary">106067103</name>
</gene>
<dbReference type="InterPro" id="IPR036772">
    <property type="entry name" value="SRCR-like_dom_sf"/>
</dbReference>
<dbReference type="STRING" id="6526.A0A2C9M1F3"/>
<keyword evidence="2" id="KW-0325">Glycoprotein</keyword>
<dbReference type="PANTHER" id="PTHR48071">
    <property type="entry name" value="SRCR DOMAIN-CONTAINING PROTEIN"/>
    <property type="match status" value="1"/>
</dbReference>
<proteinExistence type="predicted"/>
<dbReference type="VEuPathDB" id="VectorBase:BGLAX_028077"/>
<dbReference type="VEuPathDB" id="VectorBase:BGLB037410"/>
<dbReference type="InterPro" id="IPR001190">
    <property type="entry name" value="SRCR"/>
</dbReference>
<dbReference type="AlphaFoldDB" id="A0A2C9M1F3"/>
<evidence type="ECO:0000256" key="3">
    <source>
        <dbReference type="PROSITE-ProRule" id="PRU00196"/>
    </source>
</evidence>
<dbReference type="GO" id="GO:0016020">
    <property type="term" value="C:membrane"/>
    <property type="evidence" value="ECO:0007669"/>
    <property type="project" value="InterPro"/>
</dbReference>
<dbReference type="Gene3D" id="3.10.250.10">
    <property type="entry name" value="SRCR-like domain"/>
    <property type="match status" value="1"/>
</dbReference>
<accession>A0A2C9M1F3</accession>
<name>A0A2C9M1F3_BIOGL</name>
<evidence type="ECO:0000313" key="6">
    <source>
        <dbReference type="Proteomes" id="UP000076420"/>
    </source>
</evidence>
<comment type="caution">
    <text evidence="3">Lacks conserved residue(s) required for the propagation of feature annotation.</text>
</comment>